<sequence length="390" mass="39664">MTDATCQMAMDSVGSGVAASLHAVDCVANEMTSSAFGRLFGTHGALMPALTILLTLYIAFFALSLLTGRSRLGISSLTPRMMTIGLVLTFATSWVAYQGVVWNLATGAPNEIAGVLMGTKGSATDIFAAKIDVVFTALIEATGGQANAAQGATSTFSPQGLLWLGGTLLLLGTVGVLVTAKIALAVLLAIGPVFVVLALFPATRGLFTGWVKGVVLLAMTPLFAVLSGSLMLELSVPVLSALSATPGQIDPRAAMAFFVIGAVHMALMVLVMKVAGTMVGGWSVFGLAGEGKESANATAARSNVATTVAAPQPVPTTNRQIRVPATMATLAANDSGTSGSSSHRTTRIIANGLASSAIAAPAAHGARTSRAKGVGSRFRAAPARFSEKLK</sequence>
<dbReference type="OrthoDB" id="7400974at2"/>
<dbReference type="Pfam" id="PF04610">
    <property type="entry name" value="TrbL"/>
    <property type="match status" value="1"/>
</dbReference>
<feature type="transmembrane region" description="Helical" evidence="7">
    <location>
        <begin position="252"/>
        <end position="272"/>
    </location>
</feature>
<dbReference type="EMBL" id="WTYQ01000001">
    <property type="protein sequence ID" value="MXP25001.1"/>
    <property type="molecule type" value="Genomic_DNA"/>
</dbReference>
<dbReference type="InterPro" id="IPR007688">
    <property type="entry name" value="Conjugal_tfr_TrbL/VirB6"/>
</dbReference>
<keyword evidence="4 7" id="KW-1133">Transmembrane helix</keyword>
<feature type="transmembrane region" description="Helical" evidence="7">
    <location>
        <begin position="78"/>
        <end position="97"/>
    </location>
</feature>
<evidence type="ECO:0000256" key="5">
    <source>
        <dbReference type="ARBA" id="ARBA00023136"/>
    </source>
</evidence>
<evidence type="ECO:0000256" key="3">
    <source>
        <dbReference type="ARBA" id="ARBA00022692"/>
    </source>
</evidence>
<comment type="caution">
    <text evidence="8">The sequence shown here is derived from an EMBL/GenBank/DDBJ whole genome shotgun (WGS) entry which is preliminary data.</text>
</comment>
<dbReference type="GO" id="GO:0016020">
    <property type="term" value="C:membrane"/>
    <property type="evidence" value="ECO:0007669"/>
    <property type="project" value="UniProtKB-SubCell"/>
</dbReference>
<protein>
    <submittedName>
        <fullName evidence="8">Type VI secretion protein</fullName>
    </submittedName>
</protein>
<dbReference type="Proteomes" id="UP000460561">
    <property type="component" value="Unassembled WGS sequence"/>
</dbReference>
<comment type="subcellular location">
    <subcellularLocation>
        <location evidence="1">Membrane</location>
        <topology evidence="1">Multi-pass membrane protein</topology>
    </subcellularLocation>
</comment>
<feature type="transmembrane region" description="Helical" evidence="7">
    <location>
        <begin position="168"/>
        <end position="201"/>
    </location>
</feature>
<keyword evidence="9" id="KW-1185">Reference proteome</keyword>
<feature type="region of interest" description="Disordered" evidence="6">
    <location>
        <begin position="364"/>
        <end position="390"/>
    </location>
</feature>
<feature type="transmembrane region" description="Helical" evidence="7">
    <location>
        <begin position="45"/>
        <end position="66"/>
    </location>
</feature>
<dbReference type="RefSeq" id="WP_160738178.1">
    <property type="nucleotide sequence ID" value="NZ_WTYQ01000001.1"/>
</dbReference>
<evidence type="ECO:0000256" key="4">
    <source>
        <dbReference type="ARBA" id="ARBA00022989"/>
    </source>
</evidence>
<organism evidence="8 9">
    <name type="scientific">Altericroceibacterium indicum</name>
    <dbReference type="NCBI Taxonomy" id="374177"/>
    <lineage>
        <taxon>Bacteria</taxon>
        <taxon>Pseudomonadati</taxon>
        <taxon>Pseudomonadota</taxon>
        <taxon>Alphaproteobacteria</taxon>
        <taxon>Sphingomonadales</taxon>
        <taxon>Erythrobacteraceae</taxon>
        <taxon>Altericroceibacterium</taxon>
    </lineage>
</organism>
<evidence type="ECO:0000256" key="1">
    <source>
        <dbReference type="ARBA" id="ARBA00004141"/>
    </source>
</evidence>
<dbReference type="GO" id="GO:0030255">
    <property type="term" value="P:protein secretion by the type IV secretion system"/>
    <property type="evidence" value="ECO:0007669"/>
    <property type="project" value="InterPro"/>
</dbReference>
<comment type="similarity">
    <text evidence="2">Belongs to the TrbL/VirB6 family.</text>
</comment>
<evidence type="ECO:0000256" key="6">
    <source>
        <dbReference type="SAM" id="MobiDB-lite"/>
    </source>
</evidence>
<accession>A0A845A7H3</accession>
<evidence type="ECO:0000256" key="2">
    <source>
        <dbReference type="ARBA" id="ARBA00007802"/>
    </source>
</evidence>
<reference evidence="8 9" key="1">
    <citation type="submission" date="2019-12" db="EMBL/GenBank/DDBJ databases">
        <title>Genomic-based taxomic classification of the family Erythrobacteraceae.</title>
        <authorList>
            <person name="Xu L."/>
        </authorList>
    </citation>
    <scope>NUCLEOTIDE SEQUENCE [LARGE SCALE GENOMIC DNA]</scope>
    <source>
        <strain evidence="8 9">DSM 18604</strain>
    </source>
</reference>
<evidence type="ECO:0000313" key="9">
    <source>
        <dbReference type="Proteomes" id="UP000460561"/>
    </source>
</evidence>
<evidence type="ECO:0000313" key="8">
    <source>
        <dbReference type="EMBL" id="MXP25001.1"/>
    </source>
</evidence>
<name>A0A845A7H3_9SPHN</name>
<evidence type="ECO:0000256" key="7">
    <source>
        <dbReference type="SAM" id="Phobius"/>
    </source>
</evidence>
<proteinExistence type="inferred from homology"/>
<gene>
    <name evidence="8" type="ORF">GRI39_02925</name>
</gene>
<keyword evidence="3 7" id="KW-0812">Transmembrane</keyword>
<dbReference type="AlphaFoldDB" id="A0A845A7H3"/>
<keyword evidence="5 7" id="KW-0472">Membrane</keyword>